<feature type="transmembrane region" description="Helical" evidence="1">
    <location>
        <begin position="334"/>
        <end position="353"/>
    </location>
</feature>
<dbReference type="Gene3D" id="3.30.70.1320">
    <property type="entry name" value="Multidrug efflux transporter AcrB pore domain like"/>
    <property type="match status" value="1"/>
</dbReference>
<feature type="transmembrane region" description="Helical" evidence="1">
    <location>
        <begin position="360"/>
        <end position="381"/>
    </location>
</feature>
<dbReference type="Gene3D" id="1.20.1640.10">
    <property type="entry name" value="Multidrug efflux transporter AcrB transmembrane domain"/>
    <property type="match status" value="2"/>
</dbReference>
<feature type="transmembrane region" description="Helical" evidence="1">
    <location>
        <begin position="904"/>
        <end position="930"/>
    </location>
</feature>
<dbReference type="InterPro" id="IPR027463">
    <property type="entry name" value="AcrB_DN_DC_subdom"/>
</dbReference>
<keyword evidence="1" id="KW-0812">Transmembrane</keyword>
<feature type="transmembrane region" description="Helical" evidence="1">
    <location>
        <begin position="432"/>
        <end position="451"/>
    </location>
</feature>
<dbReference type="EMBL" id="JARRAF010000011">
    <property type="protein sequence ID" value="MDK2124574.1"/>
    <property type="molecule type" value="Genomic_DNA"/>
</dbReference>
<evidence type="ECO:0000313" key="2">
    <source>
        <dbReference type="EMBL" id="MDK2124574.1"/>
    </source>
</evidence>
<feature type="transmembrane region" description="Helical" evidence="1">
    <location>
        <begin position="951"/>
        <end position="970"/>
    </location>
</feature>
<organism evidence="2 3">
    <name type="scientific">Parachitinimonas caeni</name>
    <dbReference type="NCBI Taxonomy" id="3031301"/>
    <lineage>
        <taxon>Bacteria</taxon>
        <taxon>Pseudomonadati</taxon>
        <taxon>Pseudomonadota</taxon>
        <taxon>Betaproteobacteria</taxon>
        <taxon>Neisseriales</taxon>
        <taxon>Chitinibacteraceae</taxon>
        <taxon>Parachitinimonas</taxon>
    </lineage>
</organism>
<feature type="transmembrane region" description="Helical" evidence="1">
    <location>
        <begin position="463"/>
        <end position="486"/>
    </location>
</feature>
<dbReference type="Gene3D" id="3.30.2090.10">
    <property type="entry name" value="Multidrug efflux transporter AcrB TolC docking domain, DN and DC subdomains"/>
    <property type="match status" value="2"/>
</dbReference>
<dbReference type="SUPFAM" id="SSF82714">
    <property type="entry name" value="Multidrug efflux transporter AcrB TolC docking domain, DN and DC subdomains"/>
    <property type="match status" value="2"/>
</dbReference>
<dbReference type="SUPFAM" id="SSF82866">
    <property type="entry name" value="Multidrug efflux transporter AcrB transmembrane domain"/>
    <property type="match status" value="2"/>
</dbReference>
<dbReference type="PANTHER" id="PTHR32063">
    <property type="match status" value="1"/>
</dbReference>
<protein>
    <submittedName>
        <fullName evidence="2">Efflux RND transporter permease subunit</fullName>
    </submittedName>
</protein>
<dbReference type="PANTHER" id="PTHR32063:SF21">
    <property type="entry name" value="MULTIDRUG RESISTANCE PROTEIN MDTB"/>
    <property type="match status" value="1"/>
</dbReference>
<dbReference type="Gene3D" id="3.30.70.1430">
    <property type="entry name" value="Multidrug efflux transporter AcrB pore domain"/>
    <property type="match status" value="2"/>
</dbReference>
<name>A0ABT7DX59_9NEIS</name>
<evidence type="ECO:0000313" key="3">
    <source>
        <dbReference type="Proteomes" id="UP001172778"/>
    </source>
</evidence>
<feature type="transmembrane region" description="Helical" evidence="1">
    <location>
        <begin position="529"/>
        <end position="548"/>
    </location>
</feature>
<feature type="transmembrane region" description="Helical" evidence="1">
    <location>
        <begin position="982"/>
        <end position="1008"/>
    </location>
</feature>
<dbReference type="RefSeq" id="WP_284100887.1">
    <property type="nucleotide sequence ID" value="NZ_JARRAF010000011.1"/>
</dbReference>
<dbReference type="Proteomes" id="UP001172778">
    <property type="component" value="Unassembled WGS sequence"/>
</dbReference>
<keyword evidence="1" id="KW-1133">Transmembrane helix</keyword>
<comment type="caution">
    <text evidence="2">The sequence shown here is derived from an EMBL/GenBank/DDBJ whole genome shotgun (WGS) entry which is preliminary data.</text>
</comment>
<evidence type="ECO:0000256" key="1">
    <source>
        <dbReference type="SAM" id="Phobius"/>
    </source>
</evidence>
<sequence>MNLSELCIRRPIATVLLCIAAIVAGLVAYRKLPIAALPSFNSPTINVSANLPGANPETMAAAVATPLEKQFSTIAGIETISSTNTLGNTSITLEFSADRDIDAAAVDVQAALLRAQRALPAEMTSLPSYRKVNPADSPILLLGLSSPSLSLAAINEFADSVISPSLSTINGVAQVQNFGQKRYAVRVQVDPDRLAARNLSFDELAAGLKTANSNSPLGVIEGPRQVLTLQSNRQLLNAAEFAELIVAVRNGQPVQLRDVATVSDSVESVKTASWVNGERAIVLAVMRQPNANTVAVVDAIKAALPRFRSQLPGSVKLEVMNDRSQSIRESLHDVNLTLGLTVVLVVLVIFLFLRRAMATLIPALSLPVSLIGTFSLMYWLGYSLDNISLLGLTLAVGLVVDDAIVVLENIVRHIEEGMPPFEAAIKGSKEMGFTIISISVSLVAVFIPIFFMPGVIGLLLHEFAVVVSLAVLVSALVSLTLIPMFASRFLHHDDPSREPGWSRLAERGFQKVLDAYRHSLDLALRHRRWVLAAALATFAGSVWLFVAIPKGFFPNEDIGQLIVNVEAAQDVSYERMLVLRQQVGRIIEADPAVATVTASVGQGGSNNARFFVSLKPRSQRPHIDKVVEGMRRKTGSVAGVSVFYSPTQNLRIGGRQAKSRYQYTLQSVHAEELNQWAEKMRETLRGDPMFRDVTSDAQLRGLQAMVEIDRDRANRLGVALQDIRSALYSAFGDRQVATIYTATDDYQVIMETSPQFRADEAAIGRLQIRSRNGNLVPLSSMATVKRMAAATAVNHQGQLQAVTLSFNTAPGVPLGDAARRIDELKNRLGLPPTVLGGFAGDAAAFQQTQGNQVWLIVAAVLVIYVLLGVLYESFIHPITILAGIPSAAIGALGALWLLDLELTVIALIGLLMLIGIVKKNAIMMIDFALVAQRDHAAEPAAAIREACLLRFRPILMTTLAALMGALPLAFGWGAGAELRQPLGVAVVGGLIFSQLITLYITPVLYLYFERLSASRATAGALQTA</sequence>
<accession>A0ABT7DX59</accession>
<proteinExistence type="predicted"/>
<dbReference type="InterPro" id="IPR001036">
    <property type="entry name" value="Acrflvin-R"/>
</dbReference>
<dbReference type="Pfam" id="PF00873">
    <property type="entry name" value="ACR_tran"/>
    <property type="match status" value="1"/>
</dbReference>
<feature type="transmembrane region" description="Helical" evidence="1">
    <location>
        <begin position="12"/>
        <end position="29"/>
    </location>
</feature>
<feature type="transmembrane region" description="Helical" evidence="1">
    <location>
        <begin position="853"/>
        <end position="871"/>
    </location>
</feature>
<dbReference type="PRINTS" id="PR00702">
    <property type="entry name" value="ACRIFLAVINRP"/>
</dbReference>
<dbReference type="Gene3D" id="3.30.70.1440">
    <property type="entry name" value="Multidrug efflux transporter AcrB pore domain"/>
    <property type="match status" value="1"/>
</dbReference>
<gene>
    <name evidence="2" type="ORF">PZA18_10980</name>
</gene>
<keyword evidence="1" id="KW-0472">Membrane</keyword>
<dbReference type="SUPFAM" id="SSF82693">
    <property type="entry name" value="Multidrug efflux transporter AcrB pore domain, PN1, PN2, PC1 and PC2 subdomains"/>
    <property type="match status" value="4"/>
</dbReference>
<reference evidence="2" key="1">
    <citation type="submission" date="2023-03" db="EMBL/GenBank/DDBJ databases">
        <title>Chitinimonas shenzhenensis gen. nov., sp. nov., a novel member of family Burkholderiaceae isolated from activated sludge collected in Shen Zhen, China.</title>
        <authorList>
            <person name="Wang X."/>
        </authorList>
    </citation>
    <scope>NUCLEOTIDE SEQUENCE</scope>
    <source>
        <strain evidence="2">DQS-5</strain>
    </source>
</reference>
<keyword evidence="3" id="KW-1185">Reference proteome</keyword>